<proteinExistence type="inferred from homology"/>
<evidence type="ECO:0000256" key="3">
    <source>
        <dbReference type="ARBA" id="ARBA00022692"/>
    </source>
</evidence>
<evidence type="ECO:0000256" key="8">
    <source>
        <dbReference type="HAMAP-Rule" id="MF_01521"/>
    </source>
</evidence>
<dbReference type="InterPro" id="IPR003810">
    <property type="entry name" value="Mntp/YtaF"/>
</dbReference>
<keyword evidence="7 8" id="KW-0464">Manganese</keyword>
<dbReference type="Proteomes" id="UP000256388">
    <property type="component" value="Unassembled WGS sequence"/>
</dbReference>
<dbReference type="GO" id="GO:0005384">
    <property type="term" value="F:manganese ion transmembrane transporter activity"/>
    <property type="evidence" value="ECO:0007669"/>
    <property type="project" value="UniProtKB-UniRule"/>
</dbReference>
<protein>
    <recommendedName>
        <fullName evidence="8">Putative manganese efflux pump MntP</fullName>
    </recommendedName>
</protein>
<dbReference type="RefSeq" id="WP_116226230.1">
    <property type="nucleotide sequence ID" value="NZ_AP018437.1"/>
</dbReference>
<dbReference type="GO" id="GO:0005886">
    <property type="term" value="C:plasma membrane"/>
    <property type="evidence" value="ECO:0007669"/>
    <property type="project" value="UniProtKB-SubCell"/>
</dbReference>
<dbReference type="Pfam" id="PF02659">
    <property type="entry name" value="Mntp"/>
    <property type="match status" value="1"/>
</dbReference>
<keyword evidence="10" id="KW-1185">Reference proteome</keyword>
<accession>A0A3E0A3G4</accession>
<feature type="transmembrane region" description="Helical" evidence="8">
    <location>
        <begin position="136"/>
        <end position="156"/>
    </location>
</feature>
<evidence type="ECO:0000256" key="2">
    <source>
        <dbReference type="ARBA" id="ARBA00022475"/>
    </source>
</evidence>
<keyword evidence="1 8" id="KW-0813">Transport</keyword>
<gene>
    <name evidence="8" type="primary">mntP</name>
    <name evidence="9" type="ORF">DFR64_2981</name>
</gene>
<reference evidence="9 10" key="1">
    <citation type="submission" date="2018-08" db="EMBL/GenBank/DDBJ databases">
        <title>Genomic Encyclopedia of Type Strains, Phase IV (KMG-IV): sequencing the most valuable type-strain genomes for metagenomic binning, comparative biology and taxonomic classification.</title>
        <authorList>
            <person name="Goeker M."/>
        </authorList>
    </citation>
    <scope>NUCLEOTIDE SEQUENCE [LARGE SCALE GENOMIC DNA]</scope>
    <source>
        <strain evidence="9 10">DSM 23923</strain>
    </source>
</reference>
<comment type="caution">
    <text evidence="9">The sequence shown here is derived from an EMBL/GenBank/DDBJ whole genome shotgun (WGS) entry which is preliminary data.</text>
</comment>
<dbReference type="PANTHER" id="PTHR35529:SF1">
    <property type="entry name" value="MANGANESE EFFLUX PUMP MNTP-RELATED"/>
    <property type="match status" value="1"/>
</dbReference>
<name>A0A3E0A3G4_9CHLR</name>
<feature type="transmembrane region" description="Helical" evidence="8">
    <location>
        <begin position="168"/>
        <end position="189"/>
    </location>
</feature>
<evidence type="ECO:0000256" key="4">
    <source>
        <dbReference type="ARBA" id="ARBA00022989"/>
    </source>
</evidence>
<keyword evidence="6 8" id="KW-0472">Membrane</keyword>
<evidence type="ECO:0000256" key="5">
    <source>
        <dbReference type="ARBA" id="ARBA00023065"/>
    </source>
</evidence>
<dbReference type="InterPro" id="IPR022929">
    <property type="entry name" value="Put_MntP"/>
</dbReference>
<dbReference type="AlphaFoldDB" id="A0A3E0A3G4"/>
<keyword evidence="3 8" id="KW-0812">Transmembrane</keyword>
<evidence type="ECO:0000256" key="6">
    <source>
        <dbReference type="ARBA" id="ARBA00023136"/>
    </source>
</evidence>
<sequence>MTDILTIWIIAVGLAMDCFTVSLCIGSSPAPQTPRSVFRVSFHFGLFQGGMALLGWLLGTTIVNLIANFDHWIAMALLGWIGGHMIKEGLSRSDDSPLNQCEDPSRGKTLVMLSIATSIDALGAGLSLGLLKIDVISASLIIGLVSLVLSIVGLMSGNRLSKRFGKHVEVLGGLILVLIGLRIVLTHLFV</sequence>
<comment type="similarity">
    <text evidence="8">Belongs to the MntP (TC 9.B.29) family.</text>
</comment>
<keyword evidence="4 8" id="KW-1133">Transmembrane helix</keyword>
<keyword evidence="5 8" id="KW-0406">Ion transport</keyword>
<comment type="subcellular location">
    <subcellularLocation>
        <location evidence="8">Cell membrane</location>
        <topology evidence="8">Multi-pass membrane protein</topology>
    </subcellularLocation>
</comment>
<dbReference type="HAMAP" id="MF_01521">
    <property type="entry name" value="MntP_pump"/>
    <property type="match status" value="1"/>
</dbReference>
<evidence type="ECO:0000313" key="9">
    <source>
        <dbReference type="EMBL" id="REG04634.1"/>
    </source>
</evidence>
<feature type="transmembrane region" description="Helical" evidence="8">
    <location>
        <begin position="37"/>
        <end position="59"/>
    </location>
</feature>
<feature type="transmembrane region" description="Helical" evidence="8">
    <location>
        <begin position="6"/>
        <end position="25"/>
    </location>
</feature>
<dbReference type="OrthoDB" id="9811590at2"/>
<organism evidence="9 10">
    <name type="scientific">Pelolinea submarina</name>
    <dbReference type="NCBI Taxonomy" id="913107"/>
    <lineage>
        <taxon>Bacteria</taxon>
        <taxon>Bacillati</taxon>
        <taxon>Chloroflexota</taxon>
        <taxon>Anaerolineae</taxon>
        <taxon>Anaerolineales</taxon>
        <taxon>Anaerolineaceae</taxon>
        <taxon>Pelolinea</taxon>
    </lineage>
</organism>
<feature type="transmembrane region" description="Helical" evidence="8">
    <location>
        <begin position="110"/>
        <end position="130"/>
    </location>
</feature>
<comment type="function">
    <text evidence="8">Probably functions as a manganese efflux pump.</text>
</comment>
<keyword evidence="2 8" id="KW-1003">Cell membrane</keyword>
<dbReference type="EMBL" id="QUMS01000006">
    <property type="protein sequence ID" value="REG04634.1"/>
    <property type="molecule type" value="Genomic_DNA"/>
</dbReference>
<dbReference type="PANTHER" id="PTHR35529">
    <property type="entry name" value="MANGANESE EFFLUX PUMP MNTP-RELATED"/>
    <property type="match status" value="1"/>
</dbReference>
<evidence type="ECO:0000313" key="10">
    <source>
        <dbReference type="Proteomes" id="UP000256388"/>
    </source>
</evidence>
<evidence type="ECO:0000256" key="1">
    <source>
        <dbReference type="ARBA" id="ARBA00022448"/>
    </source>
</evidence>
<evidence type="ECO:0000256" key="7">
    <source>
        <dbReference type="ARBA" id="ARBA00023211"/>
    </source>
</evidence>